<dbReference type="Proteomes" id="UP000004848">
    <property type="component" value="Unassembled WGS sequence"/>
</dbReference>
<reference evidence="1 2" key="1">
    <citation type="submission" date="2006-05" db="EMBL/GenBank/DDBJ databases">
        <authorList>
            <person name="King G."/>
            <person name="Ferriera S."/>
            <person name="Johnson J."/>
            <person name="Kravitz S."/>
            <person name="Beeson K."/>
            <person name="Sutton G."/>
            <person name="Rogers Y.-H."/>
            <person name="Friedman R."/>
            <person name="Frazier M."/>
            <person name="Venter J.C."/>
        </authorList>
    </citation>
    <scope>NUCLEOTIDE SEQUENCE [LARGE SCALE GENOMIC DNA]</scope>
    <source>
        <strain evidence="2">ATCC 25650 / DSM 13394 / JCM 20685 / NBRC 16684 / NCIMB 2208 / IAM 12614 / B1</strain>
    </source>
</reference>
<evidence type="ECO:0000313" key="2">
    <source>
        <dbReference type="Proteomes" id="UP000004848"/>
    </source>
</evidence>
<comment type="caution">
    <text evidence="1">The sequence shown here is derived from an EMBL/GenBank/DDBJ whole genome shotgun (WGS) entry which is preliminary data.</text>
</comment>
<accession>A0NPU6</accession>
<dbReference type="AlphaFoldDB" id="A0NPU6"/>
<organism evidence="1 2">
    <name type="scientific">Roseibium aggregatum (strain ATCC 25650 / DSM 13394 / JCM 20685 / NBRC 16684 / NCIMB 2208 / IAM 12614 / B1)</name>
    <name type="common">Stappia aggregata</name>
    <dbReference type="NCBI Taxonomy" id="384765"/>
    <lineage>
        <taxon>Bacteria</taxon>
        <taxon>Pseudomonadati</taxon>
        <taxon>Pseudomonadota</taxon>
        <taxon>Alphaproteobacteria</taxon>
        <taxon>Hyphomicrobiales</taxon>
        <taxon>Stappiaceae</taxon>
        <taxon>Roseibium</taxon>
    </lineage>
</organism>
<name>A0NPU6_ROSAI</name>
<evidence type="ECO:0000313" key="1">
    <source>
        <dbReference type="EMBL" id="EAV45459.1"/>
    </source>
</evidence>
<gene>
    <name evidence="1" type="ORF">SIAM614_19079</name>
</gene>
<sequence length="37" mass="4174">MYALILVLIDTEIGFNLERNRQIRGPLSACLRGIGRT</sequence>
<proteinExistence type="predicted"/>
<protein>
    <submittedName>
        <fullName evidence="1">Uncharacterized protein</fullName>
    </submittedName>
</protein>
<dbReference type="EMBL" id="AAUW01000003">
    <property type="protein sequence ID" value="EAV45459.1"/>
    <property type="molecule type" value="Genomic_DNA"/>
</dbReference>